<proteinExistence type="inferred from homology"/>
<dbReference type="InterPro" id="IPR015422">
    <property type="entry name" value="PyrdxlP-dep_Trfase_small"/>
</dbReference>
<dbReference type="PANTHER" id="PTHR30244">
    <property type="entry name" value="TRANSAMINASE"/>
    <property type="match status" value="1"/>
</dbReference>
<evidence type="ECO:0000313" key="2">
    <source>
        <dbReference type="EMBL" id="TGA80435.1"/>
    </source>
</evidence>
<dbReference type="GO" id="GO:0008483">
    <property type="term" value="F:transaminase activity"/>
    <property type="evidence" value="ECO:0007669"/>
    <property type="project" value="UniProtKB-KW"/>
</dbReference>
<dbReference type="InterPro" id="IPR000653">
    <property type="entry name" value="DegT/StrS_aminotransferase"/>
</dbReference>
<reference evidence="2 3" key="1">
    <citation type="submission" date="2019-04" db="EMBL/GenBank/DDBJ databases">
        <title>Genomic characterization of Staphylococcus petrasii strains.</title>
        <authorList>
            <person name="Vrbovska V."/>
            <person name="Kovarovic V."/>
            <person name="Maslanova I."/>
            <person name="Indrakova A."/>
            <person name="Petras P."/>
            <person name="Sedo O."/>
            <person name="Svec P."/>
            <person name="Fisarova L."/>
            <person name="Sedlacek I."/>
            <person name="Doskar J."/>
            <person name="Pantucek R."/>
        </authorList>
    </citation>
    <scope>NUCLEOTIDE SEQUENCE [LARGE SCALE GENOMIC DNA]</scope>
    <source>
        <strain evidence="2 3">CCM 8421</strain>
    </source>
</reference>
<dbReference type="Gene3D" id="3.40.640.10">
    <property type="entry name" value="Type I PLP-dependent aspartate aminotransferase-like (Major domain)"/>
    <property type="match status" value="1"/>
</dbReference>
<dbReference type="RefSeq" id="WP_103328642.1">
    <property type="nucleotide sequence ID" value="NZ_PPRD01000014.1"/>
</dbReference>
<sequence>MEEERIFLSRPHMGGTELNYIHDAFDKNWIAPLGENVTEFENSMKEYVGVKAAVAVGSGTSAIHLALIESGVQKDDVVFCSSLTFSASANPIIYQGATPVFIDSEMDSWNMSPNALRKAFEQYVEKGITPKAVVAVNLYGQSAKMDEIKEICDQYGSTLVEDAAESLGADYKGQKSGTFGKFGIFSFNGNKIITTSGGGMLISNDEEHIAHALFLATQARDKAIHYQHSELGFNYRLSNISAGIGRGQMEVLDKRIARRREIFDKYNTELGGIDGFDFQPELPNSKSNRWLTALTIDETKTGFTALDLIEALQKNNIEARPVWKPMHLQPFFESYDYVYEEKDNGAYLFNHGVCLPSGSDMTDEQQSRVIEIIKSL</sequence>
<evidence type="ECO:0000313" key="3">
    <source>
        <dbReference type="Proteomes" id="UP000298482"/>
    </source>
</evidence>
<dbReference type="Proteomes" id="UP000298482">
    <property type="component" value="Unassembled WGS sequence"/>
</dbReference>
<comment type="similarity">
    <text evidence="1">Belongs to the DegT/DnrJ/EryC1 family.</text>
</comment>
<dbReference type="InterPro" id="IPR015421">
    <property type="entry name" value="PyrdxlP-dep_Trfase_major"/>
</dbReference>
<comment type="caution">
    <text evidence="2">The sequence shown here is derived from an EMBL/GenBank/DDBJ whole genome shotgun (WGS) entry which is preliminary data.</text>
</comment>
<dbReference type="SUPFAM" id="SSF53383">
    <property type="entry name" value="PLP-dependent transferases"/>
    <property type="match status" value="1"/>
</dbReference>
<keyword evidence="1" id="KW-0663">Pyridoxal phosphate</keyword>
<organism evidence="2 3">
    <name type="scientific">Staphylococcus croceilyticus</name>
    <dbReference type="NCBI Taxonomy" id="319942"/>
    <lineage>
        <taxon>Bacteria</taxon>
        <taxon>Bacillati</taxon>
        <taxon>Bacillota</taxon>
        <taxon>Bacilli</taxon>
        <taxon>Bacillales</taxon>
        <taxon>Staphylococcaceae</taxon>
        <taxon>Staphylococcus</taxon>
    </lineage>
</organism>
<keyword evidence="2" id="KW-0032">Aminotransferase</keyword>
<dbReference type="CDD" id="cd00616">
    <property type="entry name" value="AHBA_syn"/>
    <property type="match status" value="1"/>
</dbReference>
<dbReference type="EMBL" id="SRJF01000002">
    <property type="protein sequence ID" value="TGA80435.1"/>
    <property type="molecule type" value="Genomic_DNA"/>
</dbReference>
<dbReference type="PANTHER" id="PTHR30244:SF34">
    <property type="entry name" value="DTDP-4-AMINO-4,6-DIDEOXYGALACTOSE TRANSAMINASE"/>
    <property type="match status" value="1"/>
</dbReference>
<evidence type="ECO:0000256" key="1">
    <source>
        <dbReference type="RuleBase" id="RU004508"/>
    </source>
</evidence>
<protein>
    <submittedName>
        <fullName evidence="2">Pyridoxal phosphate-dependent aminotransferase</fullName>
    </submittedName>
</protein>
<dbReference type="Gene3D" id="3.90.1150.10">
    <property type="entry name" value="Aspartate Aminotransferase, domain 1"/>
    <property type="match status" value="1"/>
</dbReference>
<accession>A0ABY2KET6</accession>
<dbReference type="Pfam" id="PF01041">
    <property type="entry name" value="DegT_DnrJ_EryC1"/>
    <property type="match status" value="1"/>
</dbReference>
<gene>
    <name evidence="2" type="ORF">E2556_02105</name>
</gene>
<dbReference type="InterPro" id="IPR015424">
    <property type="entry name" value="PyrdxlP-dep_Trfase"/>
</dbReference>
<name>A0ABY2KET6_9STAP</name>
<keyword evidence="3" id="KW-1185">Reference proteome</keyword>
<keyword evidence="2" id="KW-0808">Transferase</keyword>
<dbReference type="PIRSF" id="PIRSF000390">
    <property type="entry name" value="PLP_StrS"/>
    <property type="match status" value="1"/>
</dbReference>